<organism evidence="2 3">
    <name type="scientific">Streptomyces asoensis</name>
    <dbReference type="NCBI Taxonomy" id="249586"/>
    <lineage>
        <taxon>Bacteria</taxon>
        <taxon>Bacillati</taxon>
        <taxon>Actinomycetota</taxon>
        <taxon>Actinomycetes</taxon>
        <taxon>Kitasatosporales</taxon>
        <taxon>Streptomycetaceae</taxon>
        <taxon>Streptomyces</taxon>
    </lineage>
</organism>
<keyword evidence="2" id="KW-0449">Lipoprotein</keyword>
<dbReference type="PROSITE" id="PS51257">
    <property type="entry name" value="PROKAR_LIPOPROTEIN"/>
    <property type="match status" value="1"/>
</dbReference>
<name>A0ABQ3S4W1_9ACTN</name>
<dbReference type="GeneID" id="91472656"/>
<protein>
    <submittedName>
        <fullName evidence="2">Lipoprotein</fullName>
    </submittedName>
</protein>
<evidence type="ECO:0000256" key="1">
    <source>
        <dbReference type="SAM" id="SignalP"/>
    </source>
</evidence>
<evidence type="ECO:0000313" key="2">
    <source>
        <dbReference type="EMBL" id="GHI63161.1"/>
    </source>
</evidence>
<accession>A0ABQ3S4W1</accession>
<comment type="caution">
    <text evidence="2">The sequence shown here is derived from an EMBL/GenBank/DDBJ whole genome shotgun (WGS) entry which is preliminary data.</text>
</comment>
<dbReference type="RefSeq" id="WP_189921874.1">
    <property type="nucleotide sequence ID" value="NZ_BMSI01000005.1"/>
</dbReference>
<gene>
    <name evidence="2" type="ORF">Saso_48110</name>
</gene>
<feature type="signal peptide" evidence="1">
    <location>
        <begin position="1"/>
        <end position="24"/>
    </location>
</feature>
<keyword evidence="1" id="KW-0732">Signal</keyword>
<feature type="chain" id="PRO_5045123595" evidence="1">
    <location>
        <begin position="25"/>
        <end position="146"/>
    </location>
</feature>
<dbReference type="EMBL" id="BNEB01000005">
    <property type="protein sequence ID" value="GHI63161.1"/>
    <property type="molecule type" value="Genomic_DNA"/>
</dbReference>
<reference evidence="3" key="1">
    <citation type="submission" date="2023-07" db="EMBL/GenBank/DDBJ databases">
        <title>Whole genome shotgun sequence of Streptomyces cacaoi subsp. asoensis NBRC 13813.</title>
        <authorList>
            <person name="Komaki H."/>
            <person name="Tamura T."/>
        </authorList>
    </citation>
    <scope>NUCLEOTIDE SEQUENCE [LARGE SCALE GENOMIC DNA]</scope>
    <source>
        <strain evidence="3">NBRC 13813</strain>
    </source>
</reference>
<dbReference type="Proteomes" id="UP000649259">
    <property type="component" value="Unassembled WGS sequence"/>
</dbReference>
<evidence type="ECO:0000313" key="3">
    <source>
        <dbReference type="Proteomes" id="UP000649259"/>
    </source>
</evidence>
<keyword evidence="3" id="KW-1185">Reference proteome</keyword>
<sequence length="146" mass="15316">MHRTAQRALAVIAPFLLLTACAGSQPTTKVSAGRITGEWEGPHGEKFTFAADRTFTAVGLDSKNLASTMCPGKASEGGWAFYVSEGKGTEISDKAAKSGSWIGLSFHGSAENCELDLAVVDDGKALCATDDRDAPCGLDVKFTRKS</sequence>
<proteinExistence type="predicted"/>